<dbReference type="CDD" id="cd16454">
    <property type="entry name" value="RING-H2_PA-TM-RING"/>
    <property type="match status" value="1"/>
</dbReference>
<feature type="region of interest" description="Disordered" evidence="9">
    <location>
        <begin position="122"/>
        <end position="144"/>
    </location>
</feature>
<dbReference type="Gene3D" id="3.50.30.30">
    <property type="match status" value="1"/>
</dbReference>
<evidence type="ECO:0000256" key="2">
    <source>
        <dbReference type="ARBA" id="ARBA00022692"/>
    </source>
</evidence>
<evidence type="ECO:0000259" key="12">
    <source>
        <dbReference type="PROSITE" id="PS50089"/>
    </source>
</evidence>
<evidence type="ECO:0000256" key="8">
    <source>
        <dbReference type="PROSITE-ProRule" id="PRU00175"/>
    </source>
</evidence>
<evidence type="ECO:0000256" key="4">
    <source>
        <dbReference type="ARBA" id="ARBA00022771"/>
    </source>
</evidence>
<feature type="chain" id="PRO_5045949737" description="RING-type domain-containing protein" evidence="11">
    <location>
        <begin position="32"/>
        <end position="648"/>
    </location>
</feature>
<name>A0ABR4N8Y4_9FUNG</name>
<dbReference type="InterPro" id="IPR013083">
    <property type="entry name" value="Znf_RING/FYVE/PHD"/>
</dbReference>
<feature type="transmembrane region" description="Helical" evidence="10">
    <location>
        <begin position="214"/>
        <end position="241"/>
    </location>
</feature>
<evidence type="ECO:0000256" key="10">
    <source>
        <dbReference type="SAM" id="Phobius"/>
    </source>
</evidence>
<feature type="non-terminal residue" evidence="13">
    <location>
        <position position="1"/>
    </location>
</feature>
<feature type="region of interest" description="Disordered" evidence="9">
    <location>
        <begin position="414"/>
        <end position="436"/>
    </location>
</feature>
<dbReference type="PROSITE" id="PS50089">
    <property type="entry name" value="ZF_RING_2"/>
    <property type="match status" value="1"/>
</dbReference>
<proteinExistence type="predicted"/>
<keyword evidence="14" id="KW-1185">Reference proteome</keyword>
<feature type="compositionally biased region" description="Low complexity" evidence="9">
    <location>
        <begin position="129"/>
        <end position="144"/>
    </location>
</feature>
<evidence type="ECO:0000256" key="11">
    <source>
        <dbReference type="SAM" id="SignalP"/>
    </source>
</evidence>
<dbReference type="InterPro" id="IPR001841">
    <property type="entry name" value="Znf_RING"/>
</dbReference>
<dbReference type="InterPro" id="IPR003137">
    <property type="entry name" value="PA_domain"/>
</dbReference>
<accession>A0ABR4N8Y4</accession>
<keyword evidence="7 10" id="KW-0472">Membrane</keyword>
<feature type="region of interest" description="Disordered" evidence="9">
    <location>
        <begin position="302"/>
        <end position="321"/>
    </location>
</feature>
<dbReference type="Gene3D" id="3.30.40.10">
    <property type="entry name" value="Zinc/RING finger domain, C3HC4 (zinc finger)"/>
    <property type="match status" value="1"/>
</dbReference>
<evidence type="ECO:0000256" key="5">
    <source>
        <dbReference type="ARBA" id="ARBA00022833"/>
    </source>
</evidence>
<evidence type="ECO:0000256" key="3">
    <source>
        <dbReference type="ARBA" id="ARBA00022723"/>
    </source>
</evidence>
<feature type="region of interest" description="Disordered" evidence="9">
    <location>
        <begin position="472"/>
        <end position="503"/>
    </location>
</feature>
<dbReference type="EMBL" id="JADGIZ020000019">
    <property type="protein sequence ID" value="KAL2915965.1"/>
    <property type="molecule type" value="Genomic_DNA"/>
</dbReference>
<dbReference type="SUPFAM" id="SSF57850">
    <property type="entry name" value="RING/U-box"/>
    <property type="match status" value="1"/>
</dbReference>
<feature type="domain" description="RING-type" evidence="12">
    <location>
        <begin position="358"/>
        <end position="400"/>
    </location>
</feature>
<dbReference type="PANTHER" id="PTHR45931">
    <property type="entry name" value="SI:CH211-59O9.10"/>
    <property type="match status" value="1"/>
</dbReference>
<feature type="signal peptide" evidence="11">
    <location>
        <begin position="1"/>
        <end position="31"/>
    </location>
</feature>
<dbReference type="PANTHER" id="PTHR45931:SF3">
    <property type="entry name" value="RING ZINC FINGER-CONTAINING PROTEIN"/>
    <property type="match status" value="1"/>
</dbReference>
<keyword evidence="3" id="KW-0479">Metal-binding</keyword>
<comment type="subcellular location">
    <subcellularLocation>
        <location evidence="1">Membrane</location>
    </subcellularLocation>
</comment>
<evidence type="ECO:0000313" key="13">
    <source>
        <dbReference type="EMBL" id="KAL2915965.1"/>
    </source>
</evidence>
<feature type="compositionally biased region" description="Low complexity" evidence="9">
    <location>
        <begin position="479"/>
        <end position="500"/>
    </location>
</feature>
<keyword evidence="4 8" id="KW-0863">Zinc-finger</keyword>
<dbReference type="Pfam" id="PF02225">
    <property type="entry name" value="PA"/>
    <property type="match status" value="1"/>
</dbReference>
<dbReference type="SMART" id="SM00184">
    <property type="entry name" value="RING"/>
    <property type="match status" value="1"/>
</dbReference>
<keyword evidence="5" id="KW-0862">Zinc</keyword>
<evidence type="ECO:0000313" key="14">
    <source>
        <dbReference type="Proteomes" id="UP001527925"/>
    </source>
</evidence>
<evidence type="ECO:0000256" key="6">
    <source>
        <dbReference type="ARBA" id="ARBA00022989"/>
    </source>
</evidence>
<feature type="compositionally biased region" description="Gly residues" evidence="9">
    <location>
        <begin position="425"/>
        <end position="435"/>
    </location>
</feature>
<evidence type="ECO:0000256" key="7">
    <source>
        <dbReference type="ARBA" id="ARBA00023136"/>
    </source>
</evidence>
<reference evidence="13 14" key="1">
    <citation type="submission" date="2023-09" db="EMBL/GenBank/DDBJ databases">
        <title>Pangenome analysis of Batrachochytrium dendrobatidis and related Chytrids.</title>
        <authorList>
            <person name="Yacoub M.N."/>
            <person name="Stajich J.E."/>
            <person name="James T.Y."/>
        </authorList>
    </citation>
    <scope>NUCLEOTIDE SEQUENCE [LARGE SCALE GENOMIC DNA]</scope>
    <source>
        <strain evidence="13 14">JEL0888</strain>
    </source>
</reference>
<comment type="caution">
    <text evidence="13">The sequence shown here is derived from an EMBL/GenBank/DDBJ whole genome shotgun (WGS) entry which is preliminary data.</text>
</comment>
<dbReference type="Proteomes" id="UP001527925">
    <property type="component" value="Unassembled WGS sequence"/>
</dbReference>
<sequence>ALAAMAGRLWAASLVVYALFVLVRRLPPTAAASAGVAGDEPPRDTTVQIAVLNPALRPALHAPLAVPALFGRLRLGPVAAALAPRVHVACLVARGGCPFDQKVYALQLAGCDSVIVHNNGSMPAHHRAGPPGADPAAASSSPTSRSAALDLPVRMSAHTIHSLITVQAMFLTQVDAGYLRRLARMAHDAANETLLIQMTPTEWGGFLGSPAASLWSLALDMVFLVLSAVICSTCFLTLCLVLSVARNLVVFGQLCFIETLVEGSLIILAQGPYAPPPQPPPKLRSVPFPLRVLTALDLEGIRDDDSDSHDDDKCAGGTDGLGLKNAAARTVGDPEAPPPKRQPLSWGQGGVGISRDCCAICLDDFVVGSRVRDLPCRHIFHDVCIDPWLLKHNRLCPICKRDVLDPGLIPGRDDKSGASNLHQGGNHGGGLMGGGGDEEGAMLPAVVSDIESAPLVRRVSAHQLYLHQYQHHNQHHNQHQNQHQHQQHYQHYQHYQQQHQAQPSTRAAALHLAGRVSVLVLRTTAVFVYPIAVTAAAAVHMATRVSRAVAPQLPSSPSLSSSSLSSTATAALPALHGSSVSSESAASATVAATASAPLLPAGLDADSTQWMDDAVGSDRPRLRQLIGAATGPMAGYAGPHDIEAVDRR</sequence>
<protein>
    <recommendedName>
        <fullName evidence="12">RING-type domain-containing protein</fullName>
    </recommendedName>
</protein>
<keyword evidence="11" id="KW-0732">Signal</keyword>
<dbReference type="Pfam" id="PF13639">
    <property type="entry name" value="zf-RING_2"/>
    <property type="match status" value="1"/>
</dbReference>
<organism evidence="13 14">
    <name type="scientific">Polyrhizophydium stewartii</name>
    <dbReference type="NCBI Taxonomy" id="2732419"/>
    <lineage>
        <taxon>Eukaryota</taxon>
        <taxon>Fungi</taxon>
        <taxon>Fungi incertae sedis</taxon>
        <taxon>Chytridiomycota</taxon>
        <taxon>Chytridiomycota incertae sedis</taxon>
        <taxon>Chytridiomycetes</taxon>
        <taxon>Rhizophydiales</taxon>
        <taxon>Rhizophydiales incertae sedis</taxon>
        <taxon>Polyrhizophydium</taxon>
    </lineage>
</organism>
<gene>
    <name evidence="13" type="ORF">HK105_204389</name>
</gene>
<evidence type="ECO:0000256" key="9">
    <source>
        <dbReference type="SAM" id="MobiDB-lite"/>
    </source>
</evidence>
<keyword evidence="2 10" id="KW-0812">Transmembrane</keyword>
<keyword evidence="6 10" id="KW-1133">Transmembrane helix</keyword>
<dbReference type="InterPro" id="IPR051834">
    <property type="entry name" value="RING_finger_E3_ligase"/>
</dbReference>
<evidence type="ECO:0000256" key="1">
    <source>
        <dbReference type="ARBA" id="ARBA00004370"/>
    </source>
</evidence>